<feature type="transmembrane region" description="Helical" evidence="1">
    <location>
        <begin position="105"/>
        <end position="125"/>
    </location>
</feature>
<gene>
    <name evidence="3" type="ORF">ACFQRF_20580</name>
</gene>
<evidence type="ECO:0000256" key="1">
    <source>
        <dbReference type="SAM" id="Phobius"/>
    </source>
</evidence>
<feature type="transmembrane region" description="Helical" evidence="1">
    <location>
        <begin position="81"/>
        <end position="99"/>
    </location>
</feature>
<reference evidence="4" key="1">
    <citation type="journal article" date="2019" name="Int. J. Syst. Evol. Microbiol.">
        <title>The Global Catalogue of Microorganisms (GCM) 10K type strain sequencing project: providing services to taxonomists for standard genome sequencing and annotation.</title>
        <authorList>
            <consortium name="The Broad Institute Genomics Platform"/>
            <consortium name="The Broad Institute Genome Sequencing Center for Infectious Disease"/>
            <person name="Wu L."/>
            <person name="Ma J."/>
        </authorList>
    </citation>
    <scope>NUCLEOTIDE SEQUENCE [LARGE SCALE GENOMIC DNA]</scope>
    <source>
        <strain evidence="4">CGMCC 4.7382</strain>
    </source>
</reference>
<keyword evidence="1" id="KW-0812">Transmembrane</keyword>
<evidence type="ECO:0000313" key="3">
    <source>
        <dbReference type="EMBL" id="MFC7330131.1"/>
    </source>
</evidence>
<dbReference type="Proteomes" id="UP001596540">
    <property type="component" value="Unassembled WGS sequence"/>
</dbReference>
<keyword evidence="1" id="KW-1133">Transmembrane helix</keyword>
<keyword evidence="4" id="KW-1185">Reference proteome</keyword>
<dbReference type="Pfam" id="PF08044">
    <property type="entry name" value="DUF1707"/>
    <property type="match status" value="1"/>
</dbReference>
<evidence type="ECO:0000313" key="4">
    <source>
        <dbReference type="Proteomes" id="UP001596540"/>
    </source>
</evidence>
<sequence>MRASDRDREAVAERLATALSEGRLDLAEHEKRLTAAMSARTVGQLRPLTADLPEQPPEAAVERSAGHAGSSWREWFDEWRYWLGGAVVMIGIWAVTSLSEGSPQRFWPLIPLGIWAAVIIAGLFWPDEDGKRDRKNGAGGKDGDSAG</sequence>
<keyword evidence="1" id="KW-0472">Membrane</keyword>
<dbReference type="InterPro" id="IPR012551">
    <property type="entry name" value="DUF1707_SHOCT-like"/>
</dbReference>
<evidence type="ECO:0000259" key="2">
    <source>
        <dbReference type="Pfam" id="PF08044"/>
    </source>
</evidence>
<dbReference type="EMBL" id="JBHTBH010000010">
    <property type="protein sequence ID" value="MFC7330131.1"/>
    <property type="molecule type" value="Genomic_DNA"/>
</dbReference>
<dbReference type="PANTHER" id="PTHR40763:SF4">
    <property type="entry name" value="DUF1707 DOMAIN-CONTAINING PROTEIN"/>
    <property type="match status" value="1"/>
</dbReference>
<dbReference type="RefSeq" id="WP_379872856.1">
    <property type="nucleotide sequence ID" value="NZ_JBHTBH010000010.1"/>
</dbReference>
<name>A0ABW2KLK2_9ACTN</name>
<dbReference type="PANTHER" id="PTHR40763">
    <property type="entry name" value="MEMBRANE PROTEIN-RELATED"/>
    <property type="match status" value="1"/>
</dbReference>
<proteinExistence type="predicted"/>
<feature type="domain" description="DUF1707" evidence="2">
    <location>
        <begin position="1"/>
        <end position="53"/>
    </location>
</feature>
<organism evidence="3 4">
    <name type="scientific">Marinactinospora rubrisoli</name>
    <dbReference type="NCBI Taxonomy" id="2715399"/>
    <lineage>
        <taxon>Bacteria</taxon>
        <taxon>Bacillati</taxon>
        <taxon>Actinomycetota</taxon>
        <taxon>Actinomycetes</taxon>
        <taxon>Streptosporangiales</taxon>
        <taxon>Nocardiopsidaceae</taxon>
        <taxon>Marinactinospora</taxon>
    </lineage>
</organism>
<accession>A0ABW2KLK2</accession>
<protein>
    <submittedName>
        <fullName evidence="3">DUF1707 domain-containing protein</fullName>
    </submittedName>
</protein>
<comment type="caution">
    <text evidence="3">The sequence shown here is derived from an EMBL/GenBank/DDBJ whole genome shotgun (WGS) entry which is preliminary data.</text>
</comment>